<reference evidence="1" key="1">
    <citation type="submission" date="2018-02" db="EMBL/GenBank/DDBJ databases">
        <title>Rhizophora mucronata_Transcriptome.</title>
        <authorList>
            <person name="Meera S.P."/>
            <person name="Sreeshan A."/>
            <person name="Augustine A."/>
        </authorList>
    </citation>
    <scope>NUCLEOTIDE SEQUENCE</scope>
    <source>
        <tissue evidence="1">Leaf</tissue>
    </source>
</reference>
<proteinExistence type="predicted"/>
<protein>
    <submittedName>
        <fullName evidence="1">Uncharacterized protein</fullName>
    </submittedName>
</protein>
<dbReference type="EMBL" id="GGEC01062236">
    <property type="protein sequence ID" value="MBX42720.1"/>
    <property type="molecule type" value="Transcribed_RNA"/>
</dbReference>
<sequence length="37" mass="4483">MSKITRTHEYFFLTFHVAHSTPTKMPLRKIYMEVRGK</sequence>
<evidence type="ECO:0000313" key="1">
    <source>
        <dbReference type="EMBL" id="MBX42720.1"/>
    </source>
</evidence>
<dbReference type="AlphaFoldDB" id="A0A2P2NJZ6"/>
<name>A0A2P2NJZ6_RHIMU</name>
<organism evidence="1">
    <name type="scientific">Rhizophora mucronata</name>
    <name type="common">Asiatic mangrove</name>
    <dbReference type="NCBI Taxonomy" id="61149"/>
    <lineage>
        <taxon>Eukaryota</taxon>
        <taxon>Viridiplantae</taxon>
        <taxon>Streptophyta</taxon>
        <taxon>Embryophyta</taxon>
        <taxon>Tracheophyta</taxon>
        <taxon>Spermatophyta</taxon>
        <taxon>Magnoliopsida</taxon>
        <taxon>eudicotyledons</taxon>
        <taxon>Gunneridae</taxon>
        <taxon>Pentapetalae</taxon>
        <taxon>rosids</taxon>
        <taxon>fabids</taxon>
        <taxon>Malpighiales</taxon>
        <taxon>Rhizophoraceae</taxon>
        <taxon>Rhizophora</taxon>
    </lineage>
</organism>
<accession>A0A2P2NJZ6</accession>